<dbReference type="NCBIfam" id="TIGR01845">
    <property type="entry name" value="outer_NodT"/>
    <property type="match status" value="1"/>
</dbReference>
<dbReference type="PROSITE" id="PS51257">
    <property type="entry name" value="PROKAR_LIPOPROTEIN"/>
    <property type="match status" value="1"/>
</dbReference>
<protein>
    <submittedName>
        <fullName evidence="3">Probable outer membrane lipoprotein IbeB</fullName>
    </submittedName>
</protein>
<dbReference type="Proteomes" id="UP000004358">
    <property type="component" value="Unassembled WGS sequence"/>
</dbReference>
<dbReference type="HOGENOM" id="CLU_012817_13_3_0"/>
<dbReference type="SUPFAM" id="SSF56954">
    <property type="entry name" value="Outer membrane efflux proteins (OEP)"/>
    <property type="match status" value="1"/>
</dbReference>
<dbReference type="eggNOG" id="COG1538">
    <property type="taxonomic scope" value="Bacteria"/>
</dbReference>
<proteinExistence type="inferred from homology"/>
<dbReference type="Gene3D" id="1.20.1600.10">
    <property type="entry name" value="Outer membrane efflux proteins (OEP)"/>
    <property type="match status" value="1"/>
</dbReference>
<evidence type="ECO:0000313" key="3">
    <source>
        <dbReference type="EMBL" id="EAQ81751.1"/>
    </source>
</evidence>
<keyword evidence="2" id="KW-0564">Palmitate</keyword>
<keyword evidence="2" id="KW-0812">Transmembrane</keyword>
<dbReference type="GO" id="GO:0005886">
    <property type="term" value="C:plasma membrane"/>
    <property type="evidence" value="ECO:0007669"/>
    <property type="project" value="UniProtKB-SubCell"/>
</dbReference>
<reference evidence="3 4" key="1">
    <citation type="submission" date="2006-02" db="EMBL/GenBank/DDBJ databases">
        <authorList>
            <person name="Amann R."/>
            <person name="Ferriera S."/>
            <person name="Johnson J."/>
            <person name="Kravitz S."/>
            <person name="Halpern A."/>
            <person name="Remington K."/>
            <person name="Beeson K."/>
            <person name="Tran B."/>
            <person name="Rogers Y.-H."/>
            <person name="Friedman R."/>
            <person name="Venter J.C."/>
        </authorList>
    </citation>
    <scope>NUCLEOTIDE SEQUENCE [LARGE SCALE GENOMIC DNA]</scope>
    <source>
        <strain evidence="3 4">DSM 3645</strain>
    </source>
</reference>
<organism evidence="3 4">
    <name type="scientific">Blastopirellula marina DSM 3645</name>
    <dbReference type="NCBI Taxonomy" id="314230"/>
    <lineage>
        <taxon>Bacteria</taxon>
        <taxon>Pseudomonadati</taxon>
        <taxon>Planctomycetota</taxon>
        <taxon>Planctomycetia</taxon>
        <taxon>Pirellulales</taxon>
        <taxon>Pirellulaceae</taxon>
        <taxon>Blastopirellula</taxon>
    </lineage>
</organism>
<comment type="caution">
    <text evidence="3">The sequence shown here is derived from an EMBL/GenBank/DDBJ whole genome shotgun (WGS) entry which is preliminary data.</text>
</comment>
<dbReference type="Pfam" id="PF02321">
    <property type="entry name" value="OEP"/>
    <property type="match status" value="2"/>
</dbReference>
<dbReference type="PANTHER" id="PTHR30203:SF30">
    <property type="entry name" value="OUTER MEMBRANE PROTEIN-RELATED"/>
    <property type="match status" value="1"/>
</dbReference>
<keyword evidence="2" id="KW-1134">Transmembrane beta strand</keyword>
<evidence type="ECO:0000256" key="2">
    <source>
        <dbReference type="RuleBase" id="RU362097"/>
    </source>
</evidence>
<keyword evidence="2" id="KW-0472">Membrane</keyword>
<evidence type="ECO:0000256" key="1">
    <source>
        <dbReference type="ARBA" id="ARBA00007613"/>
    </source>
</evidence>
<evidence type="ECO:0000313" key="4">
    <source>
        <dbReference type="Proteomes" id="UP000004358"/>
    </source>
</evidence>
<comment type="subcellular location">
    <subcellularLocation>
        <location evidence="2">Cell membrane</location>
        <topology evidence="2">Lipid-anchor</topology>
    </subcellularLocation>
</comment>
<accession>A3ZP01</accession>
<gene>
    <name evidence="3" type="ORF">DSM3645_29257</name>
</gene>
<dbReference type="AlphaFoldDB" id="A3ZP01"/>
<comment type="similarity">
    <text evidence="1 2">Belongs to the outer membrane factor (OMF) (TC 1.B.17) family.</text>
</comment>
<dbReference type="InterPro" id="IPR003423">
    <property type="entry name" value="OMP_efflux"/>
</dbReference>
<dbReference type="PANTHER" id="PTHR30203">
    <property type="entry name" value="OUTER MEMBRANE CATION EFFLUX PROTEIN"/>
    <property type="match status" value="1"/>
</dbReference>
<keyword evidence="2 3" id="KW-0449">Lipoprotein</keyword>
<dbReference type="GO" id="GO:0015562">
    <property type="term" value="F:efflux transmembrane transporter activity"/>
    <property type="evidence" value="ECO:0007669"/>
    <property type="project" value="InterPro"/>
</dbReference>
<dbReference type="STRING" id="314230.DSM3645_29257"/>
<sequence length="606" mass="67117">MMRQNNLVCFFKAMPEKHVMTNLAAFLLLLILSGCSIPCLRRAEQGPIMPPDFTGRTDAENSAHMGIVEFFDDPTLAELLTVGLVNNQELKIRNQEIQIANNEILARRGAYLPFITAGLSGGMERTSKFTPLGAAEEQLTYPVGGKFPDPLTNTRISANLFWELDIWRKLRNARDSAMQRYIEAIEARNYFVTQLVAETAKSYYELAALDKRLVFLNQTIQLQQQSLEVAQAQKDAARGTELGVQRFLAEVRKNESQLLIVKQDIIEVENRINFLVGRYPQPVDRQAWDFISLDSNMLQVGVPAQLLRNRRDIIAAEREVAASGLDIMVARANFYPRVAISAGVGFEAFNPRYLFDPGAFIANAMGDLVAPLINKKAIQADYMNANARQLQAVYNYQRTILNAFTEVVNSMAKVENYRDSVALKQQQVRALEESVNVATNLFQGARAEYVDVLFSQRDLLEARTALIETKQQQLSAIVSAYQALGGGFLVTSSGMEFTELFCLPPQIDLGEVVTPPVPVDAVGPPTPNDENLPAPPIPPAPVGEAMLTPTSLDAIEQPGPRDMRLQQPVTQTALTLPISGSERGARIPTAIEPVATPFELGNPLRR</sequence>
<dbReference type="Gene3D" id="2.20.200.10">
    <property type="entry name" value="Outer membrane efflux proteins (OEP)"/>
    <property type="match status" value="1"/>
</dbReference>
<name>A3ZP01_9BACT</name>
<dbReference type="InterPro" id="IPR010131">
    <property type="entry name" value="MdtP/NodT-like"/>
</dbReference>
<dbReference type="EMBL" id="AANZ01000004">
    <property type="protein sequence ID" value="EAQ81751.1"/>
    <property type="molecule type" value="Genomic_DNA"/>
</dbReference>